<feature type="domain" description="Glycosyltransferase 2-like" evidence="1">
    <location>
        <begin position="67"/>
        <end position="188"/>
    </location>
</feature>
<dbReference type="EMBL" id="WUQX01000001">
    <property type="protein sequence ID" value="MXP76929.1"/>
    <property type="molecule type" value="Genomic_DNA"/>
</dbReference>
<gene>
    <name evidence="2" type="ORF">GN277_16530</name>
</gene>
<evidence type="ECO:0000313" key="3">
    <source>
        <dbReference type="Proteomes" id="UP000460412"/>
    </source>
</evidence>
<dbReference type="Gene3D" id="3.90.550.10">
    <property type="entry name" value="Spore Coat Polysaccharide Biosynthesis Protein SpsA, Chain A"/>
    <property type="match status" value="2"/>
</dbReference>
<evidence type="ECO:0000259" key="1">
    <source>
        <dbReference type="Pfam" id="PF00535"/>
    </source>
</evidence>
<dbReference type="InterPro" id="IPR001173">
    <property type="entry name" value="Glyco_trans_2-like"/>
</dbReference>
<dbReference type="CDD" id="cd04186">
    <property type="entry name" value="GT_2_like_c"/>
    <property type="match status" value="1"/>
</dbReference>
<evidence type="ECO:0000313" key="2">
    <source>
        <dbReference type="EMBL" id="MXP76929.1"/>
    </source>
</evidence>
<comment type="caution">
    <text evidence="2">The sequence shown here is derived from an EMBL/GenBank/DDBJ whole genome shotgun (WGS) entry which is preliminary data.</text>
</comment>
<keyword evidence="2" id="KW-0808">Transferase</keyword>
<sequence length="598" mass="69801">MKIKRKINKAIRYYRKYGLKFVVKLTLYRLFKVEEKRYERFYKKTLLTRREKKKQSKRVFQSMPKFSIIVPLYKTPEKYLRTMIDSVRQQTYQNWELCLSDGSGESSPLKKILKKYVQYDSRIKVIMSDCQLNISENTNRALELCTGDYIVFVDHDDLLAPNALYECVKVLNKKPEIKIIYTDEDKVTMDGKKHFQPHFKPDFNKDLLNSTNYFCHLVVVAKTIVDQVGKFNSEFDGAQDYDFVFRCSEITKDIYHIPKILYHWRMHEGSTAEKPESKMYAFEAGTNAIKAHYDRIGLKDVSVSQTKCLGVYRSKYILHDKPKVSIIIPNKDHVDDLKKCIHSISKCSYNNYEIIIIENNSSEKETFEFYEKIEIEDNKIKVEFWNKEFNYAAINNYGSEFAQGEYLLFLNNDTEIINCDCIEELVGVCMRQDVGAVGARLFYKDGSIQHAGVVVGLGGIAGHIFLNTPKDQVGYFARIITQQNYSAVTGACILVKKSVFEEIGGFDERYKVAYNDVDLCLRIQEKGYLVVYNPYAELYHYESKTRGKEDTLDKMNRLNEESLIFKRRWGKILKKGDPYFNINFALDNTNCKLKGGKR</sequence>
<name>A0A7X3SJY9_9FIRM</name>
<dbReference type="InterPro" id="IPR029044">
    <property type="entry name" value="Nucleotide-diphossugar_trans"/>
</dbReference>
<organism evidence="2 3">
    <name type="scientific">Sporofaciens musculi</name>
    <dbReference type="NCBI Taxonomy" id="2681861"/>
    <lineage>
        <taxon>Bacteria</taxon>
        <taxon>Bacillati</taxon>
        <taxon>Bacillota</taxon>
        <taxon>Clostridia</taxon>
        <taxon>Lachnospirales</taxon>
        <taxon>Lachnospiraceae</taxon>
        <taxon>Sporofaciens</taxon>
    </lineage>
</organism>
<proteinExistence type="predicted"/>
<dbReference type="GO" id="GO:0016757">
    <property type="term" value="F:glycosyltransferase activity"/>
    <property type="evidence" value="ECO:0007669"/>
    <property type="project" value="UniProtKB-KW"/>
</dbReference>
<dbReference type="Proteomes" id="UP000460412">
    <property type="component" value="Unassembled WGS sequence"/>
</dbReference>
<dbReference type="SUPFAM" id="SSF53448">
    <property type="entry name" value="Nucleotide-diphospho-sugar transferases"/>
    <property type="match status" value="2"/>
</dbReference>
<dbReference type="Pfam" id="PF00535">
    <property type="entry name" value="Glycos_transf_2"/>
    <property type="match status" value="2"/>
</dbReference>
<protein>
    <submittedName>
        <fullName evidence="2">Glycosyltransferase</fullName>
    </submittedName>
</protein>
<accession>A0A7X3SJY9</accession>
<dbReference type="PANTHER" id="PTHR43179">
    <property type="entry name" value="RHAMNOSYLTRANSFERASE WBBL"/>
    <property type="match status" value="1"/>
</dbReference>
<dbReference type="AlphaFoldDB" id="A0A7X3SJY9"/>
<dbReference type="PANTHER" id="PTHR43179:SF7">
    <property type="entry name" value="RHAMNOSYLTRANSFERASE WBBL"/>
    <property type="match status" value="1"/>
</dbReference>
<reference evidence="2 3" key="1">
    <citation type="submission" date="2019-12" db="EMBL/GenBank/DDBJ databases">
        <title>Sporaefaciens musculi gen. nov., sp. nov., a novel bacterium isolated from the caecum of an obese mouse.</title>
        <authorList>
            <person name="Rasmussen T.S."/>
            <person name="Streidl T."/>
            <person name="Hitch T.C.A."/>
            <person name="Wortmann E."/>
            <person name="Deptula P."/>
            <person name="Hansen M."/>
            <person name="Nielsen D.S."/>
            <person name="Clavel T."/>
            <person name="Vogensen F.K."/>
        </authorList>
    </citation>
    <scope>NUCLEOTIDE SEQUENCE [LARGE SCALE GENOMIC DNA]</scope>
    <source>
        <strain evidence="2 3">WCA-9-b2</strain>
    </source>
</reference>
<keyword evidence="3" id="KW-1185">Reference proteome</keyword>
<dbReference type="CDD" id="cd04184">
    <property type="entry name" value="GT2_RfbC_Mx_like"/>
    <property type="match status" value="1"/>
</dbReference>
<feature type="domain" description="Glycosyltransferase 2-like" evidence="1">
    <location>
        <begin position="325"/>
        <end position="501"/>
    </location>
</feature>
<dbReference type="RefSeq" id="WP_159751972.1">
    <property type="nucleotide sequence ID" value="NZ_WUQX01000001.1"/>
</dbReference>